<dbReference type="EMBL" id="CM046393">
    <property type="protein sequence ID" value="KAI8550443.1"/>
    <property type="molecule type" value="Genomic_DNA"/>
</dbReference>
<dbReference type="Proteomes" id="UP001062846">
    <property type="component" value="Chromosome 6"/>
</dbReference>
<evidence type="ECO:0000313" key="2">
    <source>
        <dbReference type="Proteomes" id="UP001062846"/>
    </source>
</evidence>
<proteinExistence type="predicted"/>
<sequence>MGVDQSRHFLSNIVHDCRFLIRKLGEEKIYHIYREGNKCVDALANMTYDSVLDFWSLDIAPVCIISQR</sequence>
<organism evidence="1 2">
    <name type="scientific">Rhododendron molle</name>
    <name type="common">Chinese azalea</name>
    <name type="synonym">Azalea mollis</name>
    <dbReference type="NCBI Taxonomy" id="49168"/>
    <lineage>
        <taxon>Eukaryota</taxon>
        <taxon>Viridiplantae</taxon>
        <taxon>Streptophyta</taxon>
        <taxon>Embryophyta</taxon>
        <taxon>Tracheophyta</taxon>
        <taxon>Spermatophyta</taxon>
        <taxon>Magnoliopsida</taxon>
        <taxon>eudicotyledons</taxon>
        <taxon>Gunneridae</taxon>
        <taxon>Pentapetalae</taxon>
        <taxon>asterids</taxon>
        <taxon>Ericales</taxon>
        <taxon>Ericaceae</taxon>
        <taxon>Ericoideae</taxon>
        <taxon>Rhodoreae</taxon>
        <taxon>Rhododendron</taxon>
    </lineage>
</organism>
<comment type="caution">
    <text evidence="1">The sequence shown here is derived from an EMBL/GenBank/DDBJ whole genome shotgun (WGS) entry which is preliminary data.</text>
</comment>
<gene>
    <name evidence="1" type="ORF">RHMOL_Rhmol06G0107300</name>
</gene>
<name>A0ACC0NAU3_RHOML</name>
<evidence type="ECO:0000313" key="1">
    <source>
        <dbReference type="EMBL" id="KAI8550443.1"/>
    </source>
</evidence>
<keyword evidence="2" id="KW-1185">Reference proteome</keyword>
<reference evidence="1" key="1">
    <citation type="submission" date="2022-02" db="EMBL/GenBank/DDBJ databases">
        <title>Plant Genome Project.</title>
        <authorList>
            <person name="Zhang R.-G."/>
        </authorList>
    </citation>
    <scope>NUCLEOTIDE SEQUENCE</scope>
    <source>
        <strain evidence="1">AT1</strain>
    </source>
</reference>
<accession>A0ACC0NAU3</accession>
<protein>
    <submittedName>
        <fullName evidence="1">Uncharacterized protein</fullName>
    </submittedName>
</protein>